<feature type="transmembrane region" description="Helical" evidence="2">
    <location>
        <begin position="125"/>
        <end position="149"/>
    </location>
</feature>
<gene>
    <name evidence="3" type="ORF">L1F31_15010</name>
</gene>
<protein>
    <submittedName>
        <fullName evidence="3">DUF2306 domain-containing protein</fullName>
    </submittedName>
</protein>
<sequence length="190" mass="20381">MSTMIIAIHAIAASGVILLGPIQILRRTKDRKHRFIGRSWVILMYFVCVSGMFIYSLTGAFTLFHALAIWTFISTTLGVIAIRRGNVRRHIGMMVGSYLGALTAGIFAAAVPGRDIPQLAVHDPALLWMLVSAVVLLVTAWAVFVLRFVSGQDRSSERARSSEGARTSEGADSEPSTPAAAGNSAPVAVK</sequence>
<dbReference type="EMBL" id="CP093443">
    <property type="protein sequence ID" value="UVI35414.1"/>
    <property type="molecule type" value="Genomic_DNA"/>
</dbReference>
<evidence type="ECO:0000313" key="4">
    <source>
        <dbReference type="Proteomes" id="UP001064879"/>
    </source>
</evidence>
<proteinExistence type="predicted"/>
<evidence type="ECO:0000256" key="2">
    <source>
        <dbReference type="SAM" id="Phobius"/>
    </source>
</evidence>
<keyword evidence="2" id="KW-0472">Membrane</keyword>
<feature type="compositionally biased region" description="Basic and acidic residues" evidence="1">
    <location>
        <begin position="154"/>
        <end position="163"/>
    </location>
</feature>
<feature type="transmembrane region" description="Helical" evidence="2">
    <location>
        <begin position="37"/>
        <end position="57"/>
    </location>
</feature>
<keyword evidence="2" id="KW-0812">Transmembrane</keyword>
<keyword evidence="2" id="KW-1133">Transmembrane helix</keyword>
<dbReference type="Proteomes" id="UP001064879">
    <property type="component" value="Chromosome"/>
</dbReference>
<name>A0ABY5SMP2_9MICO</name>
<evidence type="ECO:0000256" key="1">
    <source>
        <dbReference type="SAM" id="MobiDB-lite"/>
    </source>
</evidence>
<feature type="transmembrane region" description="Helical" evidence="2">
    <location>
        <begin position="94"/>
        <end position="113"/>
    </location>
</feature>
<feature type="region of interest" description="Disordered" evidence="1">
    <location>
        <begin position="153"/>
        <end position="190"/>
    </location>
</feature>
<dbReference type="RefSeq" id="WP_265418044.1">
    <property type="nucleotide sequence ID" value="NZ_CP093443.1"/>
</dbReference>
<accession>A0ABY5SMP2</accession>
<keyword evidence="4" id="KW-1185">Reference proteome</keyword>
<reference evidence="3" key="1">
    <citation type="submission" date="2022-03" db="EMBL/GenBank/DDBJ databases">
        <title>Brevibacterium spongiae sp. nov., isolated from marine sponge.</title>
        <authorList>
            <person name="Li Z."/>
            <person name="Zhang M."/>
        </authorList>
    </citation>
    <scope>NUCLEOTIDE SEQUENCE</scope>
    <source>
        <strain evidence="3">WHS-Z9</strain>
    </source>
</reference>
<dbReference type="InterPro" id="IPR018750">
    <property type="entry name" value="DUF2306_membrane"/>
</dbReference>
<feature type="transmembrane region" description="Helical" evidence="2">
    <location>
        <begin position="6"/>
        <end position="25"/>
    </location>
</feature>
<feature type="transmembrane region" description="Helical" evidence="2">
    <location>
        <begin position="63"/>
        <end position="82"/>
    </location>
</feature>
<dbReference type="Pfam" id="PF10067">
    <property type="entry name" value="DUF2306"/>
    <property type="match status" value="1"/>
</dbReference>
<evidence type="ECO:0000313" key="3">
    <source>
        <dbReference type="EMBL" id="UVI35414.1"/>
    </source>
</evidence>
<organism evidence="3 4">
    <name type="scientific">Brevibacterium spongiae</name>
    <dbReference type="NCBI Taxonomy" id="2909672"/>
    <lineage>
        <taxon>Bacteria</taxon>
        <taxon>Bacillati</taxon>
        <taxon>Actinomycetota</taxon>
        <taxon>Actinomycetes</taxon>
        <taxon>Micrococcales</taxon>
        <taxon>Brevibacteriaceae</taxon>
        <taxon>Brevibacterium</taxon>
    </lineage>
</organism>